<feature type="transmembrane region" description="Helical" evidence="2">
    <location>
        <begin position="133"/>
        <end position="156"/>
    </location>
</feature>
<feature type="compositionally biased region" description="Polar residues" evidence="1">
    <location>
        <begin position="360"/>
        <end position="379"/>
    </location>
</feature>
<feature type="domain" description="TOD1/MUCI70 glycosyltransferase-like" evidence="3">
    <location>
        <begin position="440"/>
        <end position="764"/>
    </location>
</feature>
<dbReference type="InterPro" id="IPR048354">
    <property type="entry name" value="TOD1_MUCI70_glycTrfase_dom"/>
</dbReference>
<reference evidence="4" key="1">
    <citation type="submission" date="2018-01" db="EMBL/GenBank/DDBJ databases">
        <authorList>
            <person name="Mao J.F."/>
        </authorList>
    </citation>
    <scope>NUCLEOTIDE SEQUENCE</scope>
    <source>
        <strain evidence="4">Huo1</strain>
        <tissue evidence="4">Leaf</tissue>
    </source>
</reference>
<reference evidence="4" key="2">
    <citation type="submission" date="2020-08" db="EMBL/GenBank/DDBJ databases">
        <title>Plant Genome Project.</title>
        <authorList>
            <person name="Zhang R.-G."/>
        </authorList>
    </citation>
    <scope>NUCLEOTIDE SEQUENCE</scope>
    <source>
        <strain evidence="4">Huo1</strain>
        <tissue evidence="4">Leaf</tissue>
    </source>
</reference>
<feature type="region of interest" description="Disordered" evidence="1">
    <location>
        <begin position="349"/>
        <end position="415"/>
    </location>
</feature>
<name>A0A8X8ZIP1_SALSN</name>
<evidence type="ECO:0000256" key="2">
    <source>
        <dbReference type="SAM" id="Phobius"/>
    </source>
</evidence>
<feature type="region of interest" description="Disordered" evidence="1">
    <location>
        <begin position="20"/>
        <end position="82"/>
    </location>
</feature>
<organism evidence="4">
    <name type="scientific">Salvia splendens</name>
    <name type="common">Scarlet sage</name>
    <dbReference type="NCBI Taxonomy" id="180675"/>
    <lineage>
        <taxon>Eukaryota</taxon>
        <taxon>Viridiplantae</taxon>
        <taxon>Streptophyta</taxon>
        <taxon>Embryophyta</taxon>
        <taxon>Tracheophyta</taxon>
        <taxon>Spermatophyta</taxon>
        <taxon>Magnoliopsida</taxon>
        <taxon>eudicotyledons</taxon>
        <taxon>Gunneridae</taxon>
        <taxon>Pentapetalae</taxon>
        <taxon>asterids</taxon>
        <taxon>lamiids</taxon>
        <taxon>Lamiales</taxon>
        <taxon>Lamiaceae</taxon>
        <taxon>Nepetoideae</taxon>
        <taxon>Mentheae</taxon>
        <taxon>Salviinae</taxon>
        <taxon>Salvia</taxon>
        <taxon>Salvia subgen. Calosphace</taxon>
        <taxon>core Calosphace</taxon>
    </lineage>
</organism>
<evidence type="ECO:0000256" key="1">
    <source>
        <dbReference type="SAM" id="MobiDB-lite"/>
    </source>
</evidence>
<feature type="compositionally biased region" description="Low complexity" evidence="1">
    <location>
        <begin position="23"/>
        <end position="36"/>
    </location>
</feature>
<protein>
    <recommendedName>
        <fullName evidence="3">TOD1/MUCI70 glycosyltransferase-like domain-containing protein</fullName>
    </recommendedName>
</protein>
<dbReference type="PANTHER" id="PTHR12956:SF24">
    <property type="entry name" value="TRANSMEMBRANE PROTEIN (DUF616)"/>
    <property type="match status" value="1"/>
</dbReference>
<evidence type="ECO:0000259" key="3">
    <source>
        <dbReference type="Pfam" id="PF04765"/>
    </source>
</evidence>
<feature type="compositionally biased region" description="Low complexity" evidence="1">
    <location>
        <begin position="69"/>
        <end position="82"/>
    </location>
</feature>
<feature type="compositionally biased region" description="Basic residues" evidence="1">
    <location>
        <begin position="400"/>
        <end position="410"/>
    </location>
</feature>
<feature type="region of interest" description="Disordered" evidence="1">
    <location>
        <begin position="192"/>
        <end position="223"/>
    </location>
</feature>
<keyword evidence="5" id="KW-1185">Reference proteome</keyword>
<gene>
    <name evidence="4" type="ORF">SASPL_133644</name>
</gene>
<evidence type="ECO:0000313" key="5">
    <source>
        <dbReference type="Proteomes" id="UP000298416"/>
    </source>
</evidence>
<feature type="compositionally biased region" description="Polar residues" evidence="1">
    <location>
        <begin position="41"/>
        <end position="60"/>
    </location>
</feature>
<feature type="compositionally biased region" description="Basic and acidic residues" evidence="1">
    <location>
        <begin position="200"/>
        <end position="223"/>
    </location>
</feature>
<keyword evidence="2" id="KW-0812">Transmembrane</keyword>
<accession>A0A8X8ZIP1</accession>
<dbReference type="EMBL" id="PNBA02000012">
    <property type="protein sequence ID" value="KAG6406048.1"/>
    <property type="molecule type" value="Genomic_DNA"/>
</dbReference>
<keyword evidence="2" id="KW-1133">Transmembrane helix</keyword>
<dbReference type="Proteomes" id="UP000298416">
    <property type="component" value="Unassembled WGS sequence"/>
</dbReference>
<dbReference type="PANTHER" id="PTHR12956">
    <property type="entry name" value="ALKALINE CERAMIDASE-RELATED"/>
    <property type="match status" value="1"/>
</dbReference>
<dbReference type="InterPro" id="IPR006852">
    <property type="entry name" value="TOD1_MUCI70"/>
</dbReference>
<evidence type="ECO:0000313" key="4">
    <source>
        <dbReference type="EMBL" id="KAG6406048.1"/>
    </source>
</evidence>
<keyword evidence="2" id="KW-0472">Membrane</keyword>
<dbReference type="AlphaFoldDB" id="A0A8X8ZIP1"/>
<sequence>MNITPYLVLFVKVVVESHTLTKPPSSSSSVPQSLLPKNLSGELTSNKFSPRVLSSRNSPLYPSKIPRNSSPTSTHTHSLSTSHNVRMAALYRQSGTGGNRNGNVAPDYVSVGIHGGTRHLHHRRLKPPPAYRISIGLFALTISLVLSISALFYHILQSNVEISIHQAQDDDISTDADFLKNVTRTEASKYHKLGNGSFSRGRDSRDRGKDAKMRDENEALRQTRDGSVENIRSIMKNIKRKSLFNGSHRGLYKEGEHNELIMFEAKYKASLKNVKGSKDVVGDDQLSDEKPLVGADEYDDGLDLRADVVEELGDAGHDGTDRATSTILPHSIDTWDSSHLDLVEDEKQDVVEEADKDSSDLNSEETLPHPQNASDQFNSKRTRPAEGQPVRRLIPEKRRSDSKKKPKNRKPPSACQMEIMNSTALLVEPPESKKFGRFSLQYTEREEKPISKENWEPRYAGHQTLREREESFIARDQEIKCGFVNGPNGSSITGFNLDEDDAKYINSCSIAVSSCIFGNSDRLRSPMGKTVSRLSKKNVCFVMFVDEVTLNTLSSEGHTPDTTGFIGLWKIVVVKDLPYSDMRRVGKIPKLLPHRLFPSARYSIWLDSKLRLQLDPLLILEYFLWRKGYEYAISNHYDRHCLWEEVAQNKKLNKYNHSVIDEQFVFYQSDGMRRFNESDPDKLLPSNVPEGSFIVRAHTPMSNLFSCLWFNEVDRFTPRDQLSFAYTYHKLRRMNPGKPFYLNMFKVGLSLDCERRKIAKLYRHRSEEKRASSSHVDL</sequence>
<dbReference type="Pfam" id="PF04765">
    <property type="entry name" value="TOD1_MUCI70"/>
    <property type="match status" value="1"/>
</dbReference>
<proteinExistence type="predicted"/>
<comment type="caution">
    <text evidence="4">The sequence shown here is derived from an EMBL/GenBank/DDBJ whole genome shotgun (WGS) entry which is preliminary data.</text>
</comment>